<name>A0A158RNY4_BACC3</name>
<feature type="transmembrane region" description="Helical" evidence="1">
    <location>
        <begin position="35"/>
        <end position="57"/>
    </location>
</feature>
<keyword evidence="1" id="KW-1133">Transmembrane helix</keyword>
<proteinExistence type="predicted"/>
<sequence>MFKKLLFSLPDILLVCIVFYITYTKSFSFGQTLVISIAIGIIGGLVLRICTDLFTFIKWTIKQRKS</sequence>
<evidence type="ECO:0000256" key="1">
    <source>
        <dbReference type="SAM" id="Phobius"/>
    </source>
</evidence>
<dbReference type="KEGG" id="bcx:BCA_1852"/>
<protein>
    <submittedName>
        <fullName evidence="2">Uncharacterized protein</fullName>
    </submittedName>
</protein>
<gene>
    <name evidence="2" type="ordered locus">BCA_1852</name>
</gene>
<dbReference type="PATRIC" id="fig|572264.18.peg.1793"/>
<dbReference type="Proteomes" id="UP000002210">
    <property type="component" value="Chromosome"/>
</dbReference>
<evidence type="ECO:0000313" key="3">
    <source>
        <dbReference type="Proteomes" id="UP000002210"/>
    </source>
</evidence>
<dbReference type="RefSeq" id="WP_000473715.1">
    <property type="nucleotide sequence ID" value="NC_012472.1"/>
</dbReference>
<dbReference type="AlphaFoldDB" id="A0A158RNY4"/>
<feature type="transmembrane region" description="Helical" evidence="1">
    <location>
        <begin position="5"/>
        <end position="23"/>
    </location>
</feature>
<keyword evidence="1" id="KW-0812">Transmembrane</keyword>
<dbReference type="EMBL" id="CP001407">
    <property type="protein sequence ID" value="ACO28967.1"/>
    <property type="molecule type" value="Genomic_DNA"/>
</dbReference>
<organism evidence="2 3">
    <name type="scientific">Bacillus cereus (strain 03BB102)</name>
    <dbReference type="NCBI Taxonomy" id="572264"/>
    <lineage>
        <taxon>Bacteria</taxon>
        <taxon>Bacillati</taxon>
        <taxon>Bacillota</taxon>
        <taxon>Bacilli</taxon>
        <taxon>Bacillales</taxon>
        <taxon>Bacillaceae</taxon>
        <taxon>Bacillus</taxon>
        <taxon>Bacillus cereus group</taxon>
    </lineage>
</organism>
<evidence type="ECO:0000313" key="2">
    <source>
        <dbReference type="EMBL" id="ACO28967.1"/>
    </source>
</evidence>
<reference evidence="2 3" key="1">
    <citation type="submission" date="2009-02" db="EMBL/GenBank/DDBJ databases">
        <title>Genome sequence of Bacillus cereus 03BB102.</title>
        <authorList>
            <person name="Dodson R.J."/>
            <person name="Jackson P."/>
            <person name="Munk A.C."/>
            <person name="Brettin T."/>
            <person name="Bruce D."/>
            <person name="Detter C."/>
            <person name="Tapia R."/>
            <person name="Han C."/>
            <person name="Sutton G."/>
            <person name="Sims D."/>
        </authorList>
    </citation>
    <scope>NUCLEOTIDE SEQUENCE [LARGE SCALE GENOMIC DNA]</scope>
    <source>
        <strain evidence="2 3">03BB102</strain>
    </source>
</reference>
<accession>A0A158RNY4</accession>
<keyword evidence="1" id="KW-0472">Membrane</keyword>